<feature type="domain" description="DUF397" evidence="2">
    <location>
        <begin position="10"/>
        <end position="65"/>
    </location>
</feature>
<proteinExistence type="predicted"/>
<dbReference type="InterPro" id="IPR007278">
    <property type="entry name" value="DUF397"/>
</dbReference>
<dbReference type="EMBL" id="JARAWP010000008">
    <property type="protein sequence ID" value="MDX3019038.1"/>
    <property type="molecule type" value="Genomic_DNA"/>
</dbReference>
<comment type="caution">
    <text evidence="3">The sequence shown here is derived from an EMBL/GenBank/DDBJ whole genome shotgun (WGS) entry which is preliminary data.</text>
</comment>
<gene>
    <name evidence="3" type="ORF">PV399_08085</name>
    <name evidence="4" type="ORF">PV666_14205</name>
</gene>
<dbReference type="EMBL" id="JARAWC010000004">
    <property type="protein sequence ID" value="MDX2959674.1"/>
    <property type="molecule type" value="Genomic_DNA"/>
</dbReference>
<organism evidence="3 6">
    <name type="scientific">Streptomyces acidiscabies</name>
    <dbReference type="NCBI Taxonomy" id="42234"/>
    <lineage>
        <taxon>Bacteria</taxon>
        <taxon>Bacillati</taxon>
        <taxon>Actinomycetota</taxon>
        <taxon>Actinomycetes</taxon>
        <taxon>Kitasatosporales</taxon>
        <taxon>Streptomycetaceae</taxon>
        <taxon>Streptomyces</taxon>
    </lineage>
</organism>
<name>A0AAP6EEF5_9ACTN</name>
<reference evidence="3 5" key="1">
    <citation type="journal article" date="2023" name="Microb. Genom.">
        <title>Mesoterricola silvestris gen. nov., sp. nov., Mesoterricola sediminis sp. nov., Geothrix oryzae sp. nov., Geothrix edaphica sp. nov., Geothrix rubra sp. nov., and Geothrix limicola sp. nov., six novel members of Acidobacteriota isolated from soils.</title>
        <authorList>
            <person name="Weisberg A.J."/>
            <person name="Pearce E."/>
            <person name="Kramer C.G."/>
            <person name="Chang J.H."/>
            <person name="Clarke C.R."/>
        </authorList>
    </citation>
    <scope>NUCLEOTIDE SEQUENCE</scope>
    <source>
        <strain evidence="4 5">NB05-1H</strain>
        <strain evidence="3">NRRL_B-16521</strain>
    </source>
</reference>
<dbReference type="Proteomes" id="UP001272987">
    <property type="component" value="Unassembled WGS sequence"/>
</dbReference>
<protein>
    <submittedName>
        <fullName evidence="3">DUF397 domain-containing protein</fullName>
    </submittedName>
</protein>
<dbReference type="RefSeq" id="WP_010350110.1">
    <property type="nucleotide sequence ID" value="NZ_BCMK01000100.1"/>
</dbReference>
<accession>A0AAP6EEF5</accession>
<feature type="region of interest" description="Disordered" evidence="1">
    <location>
        <begin position="1"/>
        <end position="23"/>
    </location>
</feature>
<keyword evidence="5" id="KW-1185">Reference proteome</keyword>
<dbReference type="AlphaFoldDB" id="A0AAP6EEF5"/>
<evidence type="ECO:0000313" key="6">
    <source>
        <dbReference type="Proteomes" id="UP001282288"/>
    </source>
</evidence>
<dbReference type="GeneID" id="69806109"/>
<dbReference type="Proteomes" id="UP001282288">
    <property type="component" value="Unassembled WGS sequence"/>
</dbReference>
<evidence type="ECO:0000313" key="4">
    <source>
        <dbReference type="EMBL" id="MDX3019038.1"/>
    </source>
</evidence>
<evidence type="ECO:0000259" key="2">
    <source>
        <dbReference type="Pfam" id="PF04149"/>
    </source>
</evidence>
<evidence type="ECO:0000313" key="3">
    <source>
        <dbReference type="EMBL" id="MDX2959674.1"/>
    </source>
</evidence>
<dbReference type="Pfam" id="PF04149">
    <property type="entry name" value="DUF397"/>
    <property type="match status" value="1"/>
</dbReference>
<evidence type="ECO:0000256" key="1">
    <source>
        <dbReference type="SAM" id="MobiDB-lite"/>
    </source>
</evidence>
<evidence type="ECO:0000313" key="5">
    <source>
        <dbReference type="Proteomes" id="UP001272987"/>
    </source>
</evidence>
<sequence>MRATPDLTGAHWRKSSHSDAQPGGECVEVAHNIPNLIPVRDSKTPHTTPLTFALPAWQAFVEATKNTPAV</sequence>